<evidence type="ECO:0000313" key="6">
    <source>
        <dbReference type="EMBL" id="AIS33138.1"/>
    </source>
</evidence>
<dbReference type="InterPro" id="IPR027417">
    <property type="entry name" value="P-loop_NTPase"/>
</dbReference>
<dbReference type="GO" id="GO:0016887">
    <property type="term" value="F:ATP hydrolysis activity"/>
    <property type="evidence" value="ECO:0007669"/>
    <property type="project" value="InterPro"/>
</dbReference>
<dbReference type="KEGG" id="mfc:BRM9_2338"/>
<dbReference type="Proteomes" id="UP000029661">
    <property type="component" value="Chromosome"/>
</dbReference>
<evidence type="ECO:0000256" key="1">
    <source>
        <dbReference type="ARBA" id="ARBA00005417"/>
    </source>
</evidence>
<dbReference type="CDD" id="cd03214">
    <property type="entry name" value="ABC_Iron-Siderophores_B12_Hemin"/>
    <property type="match status" value="1"/>
</dbReference>
<dbReference type="GO" id="GO:0005524">
    <property type="term" value="F:ATP binding"/>
    <property type="evidence" value="ECO:0007669"/>
    <property type="project" value="UniProtKB-KW"/>
</dbReference>
<keyword evidence="4 6" id="KW-0067">ATP-binding</keyword>
<keyword evidence="2" id="KW-0813">Transport</keyword>
<feature type="domain" description="ABC transporter" evidence="5">
    <location>
        <begin position="3"/>
        <end position="236"/>
    </location>
</feature>
<dbReference type="GeneID" id="82850169"/>
<dbReference type="InterPro" id="IPR003439">
    <property type="entry name" value="ABC_transporter-like_ATP-bd"/>
</dbReference>
<dbReference type="RefSeq" id="WP_048085839.1">
    <property type="nucleotide sequence ID" value="NZ_CP006933.1"/>
</dbReference>
<dbReference type="InterPro" id="IPR017871">
    <property type="entry name" value="ABC_transporter-like_CS"/>
</dbReference>
<evidence type="ECO:0000256" key="3">
    <source>
        <dbReference type="ARBA" id="ARBA00022741"/>
    </source>
</evidence>
<dbReference type="PANTHER" id="PTHR42734:SF6">
    <property type="entry name" value="MOLYBDATE IMPORT ATP-BINDING PROTEIN MOLC"/>
    <property type="match status" value="1"/>
</dbReference>
<protein>
    <submittedName>
        <fullName evidence="6">Iron ABC transporter ATP-binding protein</fullName>
    </submittedName>
</protein>
<dbReference type="PROSITE" id="PS00211">
    <property type="entry name" value="ABC_TRANSPORTER_1"/>
    <property type="match status" value="1"/>
</dbReference>
<dbReference type="SUPFAM" id="SSF52540">
    <property type="entry name" value="P-loop containing nucleoside triphosphate hydrolases"/>
    <property type="match status" value="1"/>
</dbReference>
<dbReference type="STRING" id="2162.BRM9_2338"/>
<accession>A0A089ZJ81</accession>
<evidence type="ECO:0000259" key="5">
    <source>
        <dbReference type="PROSITE" id="PS50893"/>
    </source>
</evidence>
<evidence type="ECO:0000256" key="2">
    <source>
        <dbReference type="ARBA" id="ARBA00022448"/>
    </source>
</evidence>
<gene>
    <name evidence="6" type="ORF">BRM9_2338</name>
</gene>
<comment type="similarity">
    <text evidence="1">Belongs to the ABC transporter superfamily.</text>
</comment>
<dbReference type="InterPro" id="IPR003593">
    <property type="entry name" value="AAA+_ATPase"/>
</dbReference>
<dbReference type="OrthoDB" id="24644at2157"/>
<sequence length="254" mass="28463">MVLSVNKVEFSYGNVPVLRDVNFEVQKGDFISILGVNGSGKSTLMKCINRILSFKDGIILVEDRDLKEMKNIEIAQKIGYVPQNSETGYITVFDAVLLGRKPYIKWDVSRGDIELTEKVLKVMGLEDYSLRYINELSGGELQKVVIARALVQEPQILLLDEPTSDLDLKNQLEVMKIIKDVSSTQKIASVVVMHDINLALRYSDKFIILKDGQVFTTGGKEVITPEIIKETYGVDVHVTNYEGIPVVIPKRDGD</sequence>
<dbReference type="PANTHER" id="PTHR42734">
    <property type="entry name" value="METAL TRANSPORT SYSTEM ATP-BINDING PROTEIN TM_0124-RELATED"/>
    <property type="match status" value="1"/>
</dbReference>
<reference evidence="6 7" key="1">
    <citation type="submission" date="2013-12" db="EMBL/GenBank/DDBJ databases">
        <title>The complete genome sequence of Methanobacterium sp. BRM9.</title>
        <authorList>
            <consortium name="Pastoral Greenhouse Gas Research Consortium"/>
            <person name="Kelly W.J."/>
            <person name="Leahy S.C."/>
            <person name="Perry R."/>
            <person name="Li D."/>
            <person name="Altermann E."/>
            <person name="Lambie S.C."/>
            <person name="Attwood G.T."/>
        </authorList>
    </citation>
    <scope>NUCLEOTIDE SEQUENCE [LARGE SCALE GENOMIC DNA]</scope>
    <source>
        <strain evidence="6 7">BRM9</strain>
    </source>
</reference>
<dbReference type="Pfam" id="PF00005">
    <property type="entry name" value="ABC_tran"/>
    <property type="match status" value="1"/>
</dbReference>
<dbReference type="EMBL" id="CP006933">
    <property type="protein sequence ID" value="AIS33138.1"/>
    <property type="molecule type" value="Genomic_DNA"/>
</dbReference>
<dbReference type="FunFam" id="3.40.50.300:FF:000134">
    <property type="entry name" value="Iron-enterobactin ABC transporter ATP-binding protein"/>
    <property type="match status" value="1"/>
</dbReference>
<proteinExistence type="inferred from homology"/>
<dbReference type="Gene3D" id="3.40.50.300">
    <property type="entry name" value="P-loop containing nucleotide triphosphate hydrolases"/>
    <property type="match status" value="1"/>
</dbReference>
<dbReference type="AlphaFoldDB" id="A0A089ZJ81"/>
<organism evidence="6 7">
    <name type="scientific">Methanobacterium formicicum</name>
    <dbReference type="NCBI Taxonomy" id="2162"/>
    <lineage>
        <taxon>Archaea</taxon>
        <taxon>Methanobacteriati</taxon>
        <taxon>Methanobacteriota</taxon>
        <taxon>Methanomada group</taxon>
        <taxon>Methanobacteria</taxon>
        <taxon>Methanobacteriales</taxon>
        <taxon>Methanobacteriaceae</taxon>
        <taxon>Methanobacterium</taxon>
    </lineage>
</organism>
<name>A0A089ZJ81_METFO</name>
<dbReference type="InterPro" id="IPR050153">
    <property type="entry name" value="Metal_Ion_Import_ABC"/>
</dbReference>
<dbReference type="PROSITE" id="PS50893">
    <property type="entry name" value="ABC_TRANSPORTER_2"/>
    <property type="match status" value="1"/>
</dbReference>
<keyword evidence="3" id="KW-0547">Nucleotide-binding</keyword>
<dbReference type="SMART" id="SM00382">
    <property type="entry name" value="AAA"/>
    <property type="match status" value="1"/>
</dbReference>
<evidence type="ECO:0000313" key="7">
    <source>
        <dbReference type="Proteomes" id="UP000029661"/>
    </source>
</evidence>
<evidence type="ECO:0000256" key="4">
    <source>
        <dbReference type="ARBA" id="ARBA00022840"/>
    </source>
</evidence>